<proteinExistence type="predicted"/>
<evidence type="ECO:0000313" key="3">
    <source>
        <dbReference type="EMBL" id="MBD7958366.1"/>
    </source>
</evidence>
<feature type="transmembrane region" description="Helical" evidence="2">
    <location>
        <begin position="80"/>
        <end position="107"/>
    </location>
</feature>
<keyword evidence="4" id="KW-1185">Reference proteome</keyword>
<comment type="caution">
    <text evidence="3">The sequence shown here is derived from an EMBL/GenBank/DDBJ whole genome shotgun (WGS) entry which is preliminary data.</text>
</comment>
<feature type="transmembrane region" description="Helical" evidence="2">
    <location>
        <begin position="119"/>
        <end position="139"/>
    </location>
</feature>
<name>A0ABR8S4H4_9MICO</name>
<evidence type="ECO:0000256" key="1">
    <source>
        <dbReference type="SAM" id="MobiDB-lite"/>
    </source>
</evidence>
<evidence type="ECO:0000256" key="2">
    <source>
        <dbReference type="SAM" id="Phobius"/>
    </source>
</evidence>
<sequence>MKRTGPATLAVAAVLGLGTGFLVDQTLTAGGRATFTPSIMLSVLLVALGAILIVLALPIARATRGTAGDGARPVDPFQALRIAMLAKASSIVGAAVAGFGLGLGIFLASRPVEPSLGSVGTILATAVGGAILVAAGLIAEQLCTIRKDDDDEPPAPGPDTTPSHH</sequence>
<feature type="transmembrane region" description="Helical" evidence="2">
    <location>
        <begin position="38"/>
        <end position="59"/>
    </location>
</feature>
<organism evidence="3 4">
    <name type="scientific">Microbacterium pullorum</name>
    <dbReference type="NCBI Taxonomy" id="2762236"/>
    <lineage>
        <taxon>Bacteria</taxon>
        <taxon>Bacillati</taxon>
        <taxon>Actinomycetota</taxon>
        <taxon>Actinomycetes</taxon>
        <taxon>Micrococcales</taxon>
        <taxon>Microbacteriaceae</taxon>
        <taxon>Microbacterium</taxon>
    </lineage>
</organism>
<keyword evidence="2" id="KW-1133">Transmembrane helix</keyword>
<dbReference type="RefSeq" id="WP_191719565.1">
    <property type="nucleotide sequence ID" value="NZ_JACSQP010000007.1"/>
</dbReference>
<reference evidence="3 4" key="1">
    <citation type="submission" date="2020-08" db="EMBL/GenBank/DDBJ databases">
        <title>A Genomic Blueprint of the Chicken Gut Microbiome.</title>
        <authorList>
            <person name="Gilroy R."/>
            <person name="Ravi A."/>
            <person name="Getino M."/>
            <person name="Pursley I."/>
            <person name="Horton D.L."/>
            <person name="Alikhan N.-F."/>
            <person name="Baker D."/>
            <person name="Gharbi K."/>
            <person name="Hall N."/>
            <person name="Watson M."/>
            <person name="Adriaenssens E.M."/>
            <person name="Foster-Nyarko E."/>
            <person name="Jarju S."/>
            <person name="Secka A."/>
            <person name="Antonio M."/>
            <person name="Oren A."/>
            <person name="Chaudhuri R."/>
            <person name="La Ragione R.M."/>
            <person name="Hildebrand F."/>
            <person name="Pallen M.J."/>
        </authorList>
    </citation>
    <scope>NUCLEOTIDE SEQUENCE [LARGE SCALE GENOMIC DNA]</scope>
    <source>
        <strain evidence="3 4">Sa4CUA7</strain>
    </source>
</reference>
<dbReference type="Pfam" id="PF11377">
    <property type="entry name" value="DUF3180"/>
    <property type="match status" value="1"/>
</dbReference>
<evidence type="ECO:0000313" key="4">
    <source>
        <dbReference type="Proteomes" id="UP000648352"/>
    </source>
</evidence>
<keyword evidence="2" id="KW-0812">Transmembrane</keyword>
<protein>
    <submittedName>
        <fullName evidence="3">DUF3180 domain-containing protein</fullName>
    </submittedName>
</protein>
<dbReference type="InterPro" id="IPR021517">
    <property type="entry name" value="DUF3180"/>
</dbReference>
<keyword evidence="2" id="KW-0472">Membrane</keyword>
<dbReference type="EMBL" id="JACSQP010000007">
    <property type="protein sequence ID" value="MBD7958366.1"/>
    <property type="molecule type" value="Genomic_DNA"/>
</dbReference>
<dbReference type="Proteomes" id="UP000648352">
    <property type="component" value="Unassembled WGS sequence"/>
</dbReference>
<feature type="region of interest" description="Disordered" evidence="1">
    <location>
        <begin position="146"/>
        <end position="165"/>
    </location>
</feature>
<accession>A0ABR8S4H4</accession>
<gene>
    <name evidence="3" type="ORF">H9651_12010</name>
</gene>